<dbReference type="AlphaFoldDB" id="A0AAV7TSY9"/>
<accession>A0AAV7TSY9</accession>
<reference evidence="1" key="1">
    <citation type="journal article" date="2022" name="bioRxiv">
        <title>Sequencing and chromosome-scale assembly of the giantPleurodeles waltlgenome.</title>
        <authorList>
            <person name="Brown T."/>
            <person name="Elewa A."/>
            <person name="Iarovenko S."/>
            <person name="Subramanian E."/>
            <person name="Araus A.J."/>
            <person name="Petzold A."/>
            <person name="Susuki M."/>
            <person name="Suzuki K.-i.T."/>
            <person name="Hayashi T."/>
            <person name="Toyoda A."/>
            <person name="Oliveira C."/>
            <person name="Osipova E."/>
            <person name="Leigh N.D."/>
            <person name="Simon A."/>
            <person name="Yun M.H."/>
        </authorList>
    </citation>
    <scope>NUCLEOTIDE SEQUENCE</scope>
    <source>
        <strain evidence="1">20211129_DDA</strain>
        <tissue evidence="1">Liver</tissue>
    </source>
</reference>
<proteinExistence type="predicted"/>
<organism evidence="1 2">
    <name type="scientific">Pleurodeles waltl</name>
    <name type="common">Iberian ribbed newt</name>
    <dbReference type="NCBI Taxonomy" id="8319"/>
    <lineage>
        <taxon>Eukaryota</taxon>
        <taxon>Metazoa</taxon>
        <taxon>Chordata</taxon>
        <taxon>Craniata</taxon>
        <taxon>Vertebrata</taxon>
        <taxon>Euteleostomi</taxon>
        <taxon>Amphibia</taxon>
        <taxon>Batrachia</taxon>
        <taxon>Caudata</taxon>
        <taxon>Salamandroidea</taxon>
        <taxon>Salamandridae</taxon>
        <taxon>Pleurodelinae</taxon>
        <taxon>Pleurodeles</taxon>
    </lineage>
</organism>
<protein>
    <submittedName>
        <fullName evidence="1">Uncharacterized protein</fullName>
    </submittedName>
</protein>
<comment type="caution">
    <text evidence="1">The sequence shown here is derived from an EMBL/GenBank/DDBJ whole genome shotgun (WGS) entry which is preliminary data.</text>
</comment>
<dbReference type="EMBL" id="JANPWB010000006">
    <property type="protein sequence ID" value="KAJ1179809.1"/>
    <property type="molecule type" value="Genomic_DNA"/>
</dbReference>
<keyword evidence="2" id="KW-1185">Reference proteome</keyword>
<gene>
    <name evidence="1" type="ORF">NDU88_005042</name>
</gene>
<dbReference type="Proteomes" id="UP001066276">
    <property type="component" value="Chromosome 3_2"/>
</dbReference>
<name>A0AAV7TSY9_PLEWA</name>
<evidence type="ECO:0000313" key="2">
    <source>
        <dbReference type="Proteomes" id="UP001066276"/>
    </source>
</evidence>
<evidence type="ECO:0000313" key="1">
    <source>
        <dbReference type="EMBL" id="KAJ1179809.1"/>
    </source>
</evidence>
<sequence>MPAYVRRTCALNTEARNRRRDQVTIRMEEIIEEKLRKNRDHKNPTSGLHLRYHCTVTQDKRYLLKRRSASVGTPKFLLCSRHTGANQRERP</sequence>